<organism evidence="4 5">
    <name type="scientific">Streptomyces paromomycinus</name>
    <name type="common">Streptomyces rimosus subsp. paromomycinus</name>
    <dbReference type="NCBI Taxonomy" id="92743"/>
    <lineage>
        <taxon>Bacteria</taxon>
        <taxon>Bacillati</taxon>
        <taxon>Actinomycetota</taxon>
        <taxon>Actinomycetes</taxon>
        <taxon>Kitasatosporales</taxon>
        <taxon>Streptomycetaceae</taxon>
        <taxon>Streptomyces</taxon>
    </lineage>
</organism>
<dbReference type="InterPro" id="IPR008278">
    <property type="entry name" value="4-PPantetheinyl_Trfase_dom"/>
</dbReference>
<protein>
    <submittedName>
        <fullName evidence="4">4'-phosphopantetheinyl transferase</fullName>
    </submittedName>
</protein>
<dbReference type="GO" id="GO:0000287">
    <property type="term" value="F:magnesium ion binding"/>
    <property type="evidence" value="ECO:0007669"/>
    <property type="project" value="InterPro"/>
</dbReference>
<accession>A0A401VX45</accession>
<dbReference type="PANTHER" id="PTHR12215">
    <property type="entry name" value="PHOSPHOPANTETHEINE TRANSFERASE"/>
    <property type="match status" value="1"/>
</dbReference>
<dbReference type="Gene3D" id="3.90.470.20">
    <property type="entry name" value="4'-phosphopantetheinyl transferase domain"/>
    <property type="match status" value="1"/>
</dbReference>
<dbReference type="InterPro" id="IPR037143">
    <property type="entry name" value="4-PPantetheinyl_Trfase_dom_sf"/>
</dbReference>
<dbReference type="Pfam" id="PF01648">
    <property type="entry name" value="ACPS"/>
    <property type="match status" value="1"/>
</dbReference>
<evidence type="ECO:0000256" key="1">
    <source>
        <dbReference type="ARBA" id="ARBA00010990"/>
    </source>
</evidence>
<dbReference type="SUPFAM" id="SSF56214">
    <property type="entry name" value="4'-phosphopantetheinyl transferase"/>
    <property type="match status" value="2"/>
</dbReference>
<dbReference type="RefSeq" id="WP_125052679.1">
    <property type="nucleotide sequence ID" value="NZ_BHZD01000001.1"/>
</dbReference>
<dbReference type="GO" id="GO:0005829">
    <property type="term" value="C:cytosol"/>
    <property type="evidence" value="ECO:0007669"/>
    <property type="project" value="TreeGrafter"/>
</dbReference>
<dbReference type="InterPro" id="IPR050559">
    <property type="entry name" value="P-Pant_transferase_sf"/>
</dbReference>
<evidence type="ECO:0000313" key="4">
    <source>
        <dbReference type="EMBL" id="GCD41654.1"/>
    </source>
</evidence>
<evidence type="ECO:0000313" key="5">
    <source>
        <dbReference type="Proteomes" id="UP000286746"/>
    </source>
</evidence>
<comment type="caution">
    <text evidence="4">The sequence shown here is derived from an EMBL/GenBank/DDBJ whole genome shotgun (WGS) entry which is preliminary data.</text>
</comment>
<gene>
    <name evidence="4" type="ORF">GKJPGBOP_01310</name>
</gene>
<dbReference type="PANTHER" id="PTHR12215:SF10">
    <property type="entry name" value="L-AMINOADIPATE-SEMIALDEHYDE DEHYDROGENASE-PHOSPHOPANTETHEINYL TRANSFERASE"/>
    <property type="match status" value="1"/>
</dbReference>
<evidence type="ECO:0000256" key="2">
    <source>
        <dbReference type="ARBA" id="ARBA00022679"/>
    </source>
</evidence>
<dbReference type="Proteomes" id="UP000286746">
    <property type="component" value="Unassembled WGS sequence"/>
</dbReference>
<dbReference type="EMBL" id="BHZD01000001">
    <property type="protein sequence ID" value="GCD41654.1"/>
    <property type="molecule type" value="Genomic_DNA"/>
</dbReference>
<reference evidence="4 5" key="1">
    <citation type="submission" date="2018-11" db="EMBL/GenBank/DDBJ databases">
        <title>Whole genome sequence of Streptomyces paromomycinus NBRC 15454(T).</title>
        <authorList>
            <person name="Komaki H."/>
            <person name="Tamura T."/>
        </authorList>
    </citation>
    <scope>NUCLEOTIDE SEQUENCE [LARGE SCALE GENOMIC DNA]</scope>
    <source>
        <strain evidence="4 5">NBRC 15454</strain>
    </source>
</reference>
<comment type="similarity">
    <text evidence="1">Belongs to the P-Pant transferase superfamily. Gsp/Sfp/HetI/AcpT family.</text>
</comment>
<evidence type="ECO:0000259" key="3">
    <source>
        <dbReference type="Pfam" id="PF01648"/>
    </source>
</evidence>
<dbReference type="GO" id="GO:0019878">
    <property type="term" value="P:lysine biosynthetic process via aminoadipic acid"/>
    <property type="evidence" value="ECO:0007669"/>
    <property type="project" value="TreeGrafter"/>
</dbReference>
<dbReference type="AlphaFoldDB" id="A0A401VX45"/>
<feature type="domain" description="4'-phosphopantetheinyl transferase" evidence="3">
    <location>
        <begin position="148"/>
        <end position="210"/>
    </location>
</feature>
<dbReference type="GO" id="GO:0008897">
    <property type="term" value="F:holo-[acyl-carrier-protein] synthase activity"/>
    <property type="evidence" value="ECO:0007669"/>
    <property type="project" value="InterPro"/>
</dbReference>
<name>A0A401VX45_STREY</name>
<proteinExistence type="inferred from homology"/>
<sequence>MTTGDTWTLSEESGAVRPALTPEVYDASALPGPLPADGAREVALWLVRSVPEAGLHDTAVLDAAERKRTAAFVRPGDRDTYATSHGALRRLLGAYLDRDPAAIRFVREPCPCCDEPHGRPALAGAGVPLHFSLSHTGDMALIGFARTPVGVDIERPASPRTVAEVSGMLHPQERATLDALPEHRRPAAFARCWTRKEAYLKGTGSGLAGDLMTTTLVGAGPEPVTVPGWEMVDVAVPEGYAAACAIRAAAATD</sequence>
<keyword evidence="2 4" id="KW-0808">Transferase</keyword>
<keyword evidence="5" id="KW-1185">Reference proteome</keyword>